<dbReference type="Pfam" id="PF17764">
    <property type="entry name" value="PriA_3primeBD"/>
    <property type="match status" value="1"/>
</dbReference>
<dbReference type="GO" id="GO:0043138">
    <property type="term" value="F:3'-5' DNA helicase activity"/>
    <property type="evidence" value="ECO:0007669"/>
    <property type="project" value="UniProtKB-EC"/>
</dbReference>
<dbReference type="InterPro" id="IPR027417">
    <property type="entry name" value="P-loop_NTPase"/>
</dbReference>
<dbReference type="NCBIfam" id="TIGR00595">
    <property type="entry name" value="priA"/>
    <property type="match status" value="1"/>
</dbReference>
<dbReference type="SUPFAM" id="SSF52540">
    <property type="entry name" value="P-loop containing nucleoside triphosphate hydrolases"/>
    <property type="match status" value="2"/>
</dbReference>
<feature type="binding site" evidence="12">
    <location>
        <position position="535"/>
    </location>
    <ligand>
        <name>Zn(2+)</name>
        <dbReference type="ChEBI" id="CHEBI:29105"/>
        <label>2</label>
    </ligand>
</feature>
<organism evidence="15 16">
    <name type="scientific">Bacillus mycoides</name>
    <dbReference type="NCBI Taxonomy" id="1405"/>
    <lineage>
        <taxon>Bacteria</taxon>
        <taxon>Bacillati</taxon>
        <taxon>Bacillota</taxon>
        <taxon>Bacilli</taxon>
        <taxon>Bacillales</taxon>
        <taxon>Bacillaceae</taxon>
        <taxon>Bacillus</taxon>
        <taxon>Bacillus cereus group</taxon>
    </lineage>
</organism>
<feature type="binding site" evidence="12">
    <location>
        <position position="548"/>
    </location>
    <ligand>
        <name>Zn(2+)</name>
        <dbReference type="ChEBI" id="CHEBI:29105"/>
        <label>1</label>
    </ligand>
</feature>
<dbReference type="PROSITE" id="PS51194">
    <property type="entry name" value="HELICASE_CTER"/>
    <property type="match status" value="1"/>
</dbReference>
<name>A0A1S9TF54_BACMY</name>
<comment type="cofactor">
    <cofactor evidence="12">
        <name>Zn(2+)</name>
        <dbReference type="ChEBI" id="CHEBI:29105"/>
    </cofactor>
    <text evidence="12">Binds 2 zinc ions per subunit.</text>
</comment>
<dbReference type="PANTHER" id="PTHR30580:SF0">
    <property type="entry name" value="PRIMOSOMAL PROTEIN N"/>
    <property type="match status" value="1"/>
</dbReference>
<feature type="binding site" evidence="12">
    <location>
        <position position="517"/>
    </location>
    <ligand>
        <name>Zn(2+)</name>
        <dbReference type="ChEBI" id="CHEBI:29105"/>
        <label>2</label>
    </ligand>
</feature>
<dbReference type="GO" id="GO:0006302">
    <property type="term" value="P:double-strand break repair"/>
    <property type="evidence" value="ECO:0007669"/>
    <property type="project" value="InterPro"/>
</dbReference>
<evidence type="ECO:0000256" key="4">
    <source>
        <dbReference type="ARBA" id="ARBA00022741"/>
    </source>
</evidence>
<dbReference type="GO" id="GO:1990077">
    <property type="term" value="C:primosome complex"/>
    <property type="evidence" value="ECO:0007669"/>
    <property type="project" value="UniProtKB-UniRule"/>
</dbReference>
<evidence type="ECO:0000256" key="10">
    <source>
        <dbReference type="ARBA" id="ARBA00023235"/>
    </source>
</evidence>
<feature type="binding site" evidence="12">
    <location>
        <position position="511"/>
    </location>
    <ligand>
        <name>Zn(2+)</name>
        <dbReference type="ChEBI" id="CHEBI:29105"/>
        <label>1</label>
    </ligand>
</feature>
<evidence type="ECO:0000256" key="12">
    <source>
        <dbReference type="HAMAP-Rule" id="MF_00983"/>
    </source>
</evidence>
<dbReference type="GO" id="GO:0005524">
    <property type="term" value="F:ATP binding"/>
    <property type="evidence" value="ECO:0007669"/>
    <property type="project" value="UniProtKB-UniRule"/>
</dbReference>
<sequence>MKFASVIVDVPARQTDRPFDYIIPKKWEDIVQTGMRVVVPFGPRKLQGFIIGIKDSVELESKKLKALYEILDVTPVLNDELLKLGYWLTSETLCYMISAFQVMLPTAIKATYKKRLQLRNREEEVAPEILSLFQGKETIDWEVIEAQPHLYRTIQQEIKNGTTEVVYQVKDKVQKKKQRVVQPELPADKLELAAFELKSKKQQDVLYYFVENYKSVPLKNLTEELQITDAPIKALVKKGLISEKYVEVYRSPYDDDDFEQTKPFPLTEEQKQVITPILSSITNETYNPFLLYGVTGSGKTEVYLQSIAAVLEKGKEAIVLVPEIALTPQMVDRFKGRFGSQVAVLHSALSVGEKYDEWRKILRKEVKVVVGARSAIFAPFENLGIIIIDEEHESSYKQEDNPKYHARDVAVWRGQYHKCPIVLGSATPTLESFARAKKGVYGLLTMEKRMNKQALPTVEIVDMREELRDGNRSMFSKKLHEKIADRLEKKEQMVLFLNRRGHSTFVMCRDCGYVVQCPHCDISLTYHKMNHRLKCHYCSHEENMPTECPACNSTYIRFFGTGTQKVEEEITKLFPEARVIRMDVDTTSRKGMHEKLLKAFGEEKADILLGTQMIAKGLDFPKVTLVGVLTADTMLHLPDFRASEKTYQLLTQVSGRAGRHELPGEVVIQTYTPEHYSVELAKNQQYDVFYEHEMQMRQMRQYPPYYYVVLVTVSHPELLKAVQVTEKIVGHLRTHCSRQTMVLGPVASAIPRIKDRYRYQCMIKYKREPNLKNVLKMVNEHYQAEMQKELQISIDFNPTMLM</sequence>
<evidence type="ECO:0000256" key="5">
    <source>
        <dbReference type="ARBA" id="ARBA00022801"/>
    </source>
</evidence>
<dbReference type="CDD" id="cd17929">
    <property type="entry name" value="DEXHc_priA"/>
    <property type="match status" value="1"/>
</dbReference>
<comment type="catalytic activity">
    <reaction evidence="12">
        <text>Couples ATP hydrolysis with the unwinding of duplex DNA by translocating in the 3'-5' direction.</text>
        <dbReference type="EC" id="5.6.2.4"/>
    </reaction>
</comment>
<evidence type="ECO:0000313" key="16">
    <source>
        <dbReference type="Proteomes" id="UP000190696"/>
    </source>
</evidence>
<evidence type="ECO:0000256" key="8">
    <source>
        <dbReference type="ARBA" id="ARBA00022840"/>
    </source>
</evidence>
<dbReference type="AlphaFoldDB" id="A0A1S9TF54"/>
<dbReference type="GO" id="GO:0016887">
    <property type="term" value="F:ATP hydrolysis activity"/>
    <property type="evidence" value="ECO:0007669"/>
    <property type="project" value="RHEA"/>
</dbReference>
<protein>
    <recommendedName>
        <fullName evidence="12">Replication restart protein PriA</fullName>
    </recommendedName>
    <alternativeName>
        <fullName evidence="12">ATP-dependent DNA helicase PriA</fullName>
        <ecNumber evidence="12">5.6.2.4</ecNumber>
    </alternativeName>
    <alternativeName>
        <fullName evidence="12">DNA 3'-5' helicase PriA</fullName>
    </alternativeName>
</protein>
<evidence type="ECO:0000256" key="7">
    <source>
        <dbReference type="ARBA" id="ARBA00022833"/>
    </source>
</evidence>
<reference evidence="15 16" key="1">
    <citation type="submission" date="2017-01" db="EMBL/GenBank/DDBJ databases">
        <title>Bacillus cereus isolates.</title>
        <authorList>
            <person name="Beno S.M."/>
        </authorList>
    </citation>
    <scope>NUCLEOTIDE SEQUENCE [LARGE SCALE GENOMIC DNA]</scope>
    <source>
        <strain evidence="15 16">FSL W7-1108</strain>
    </source>
</reference>
<evidence type="ECO:0000256" key="1">
    <source>
        <dbReference type="ARBA" id="ARBA00022515"/>
    </source>
</evidence>
<dbReference type="HAMAP" id="MF_00983">
    <property type="entry name" value="PriA"/>
    <property type="match status" value="1"/>
</dbReference>
<dbReference type="InterPro" id="IPR041236">
    <property type="entry name" value="PriA_C"/>
</dbReference>
<dbReference type="Gene3D" id="3.40.50.300">
    <property type="entry name" value="P-loop containing nucleotide triphosphate hydrolases"/>
    <property type="match status" value="2"/>
</dbReference>
<comment type="caution">
    <text evidence="15">The sequence shown here is derived from an EMBL/GenBank/DDBJ whole genome shotgun (WGS) entry which is preliminary data.</text>
</comment>
<dbReference type="Pfam" id="PF00270">
    <property type="entry name" value="DEAD"/>
    <property type="match status" value="1"/>
</dbReference>
<dbReference type="InterPro" id="IPR005259">
    <property type="entry name" value="PriA"/>
</dbReference>
<evidence type="ECO:0000256" key="11">
    <source>
        <dbReference type="ARBA" id="ARBA00048988"/>
    </source>
</evidence>
<dbReference type="RefSeq" id="WP_078175379.1">
    <property type="nucleotide sequence ID" value="NZ_JBCMNA010000016.1"/>
</dbReference>
<dbReference type="InterPro" id="IPR011545">
    <property type="entry name" value="DEAD/DEAH_box_helicase_dom"/>
</dbReference>
<evidence type="ECO:0000259" key="13">
    <source>
        <dbReference type="PROSITE" id="PS51192"/>
    </source>
</evidence>
<dbReference type="EC" id="5.6.2.4" evidence="12"/>
<feature type="binding site" evidence="12">
    <location>
        <position position="551"/>
    </location>
    <ligand>
        <name>Zn(2+)</name>
        <dbReference type="ChEBI" id="CHEBI:29105"/>
        <label>1</label>
    </ligand>
</feature>
<dbReference type="EMBL" id="MUAI01000001">
    <property type="protein sequence ID" value="OOR08562.1"/>
    <property type="molecule type" value="Genomic_DNA"/>
</dbReference>
<dbReference type="NCBIfam" id="NF004066">
    <property type="entry name" value="PRK05580.1-3"/>
    <property type="match status" value="1"/>
</dbReference>
<dbReference type="InterPro" id="IPR001650">
    <property type="entry name" value="Helicase_C-like"/>
</dbReference>
<keyword evidence="7 12" id="KW-0862">Zinc</keyword>
<evidence type="ECO:0000313" key="15">
    <source>
        <dbReference type="EMBL" id="OOR08562.1"/>
    </source>
</evidence>
<keyword evidence="10 12" id="KW-0413">Isomerase</keyword>
<dbReference type="InterPro" id="IPR014001">
    <property type="entry name" value="Helicase_ATP-bd"/>
</dbReference>
<dbReference type="InterPro" id="IPR041222">
    <property type="entry name" value="PriA_3primeBD"/>
</dbReference>
<dbReference type="GO" id="GO:0006310">
    <property type="term" value="P:DNA recombination"/>
    <property type="evidence" value="ECO:0007669"/>
    <property type="project" value="InterPro"/>
</dbReference>
<dbReference type="PROSITE" id="PS51192">
    <property type="entry name" value="HELICASE_ATP_BIND_1"/>
    <property type="match status" value="1"/>
</dbReference>
<feature type="binding site" evidence="12">
    <location>
        <position position="508"/>
    </location>
    <ligand>
        <name>Zn(2+)</name>
        <dbReference type="ChEBI" id="CHEBI:29105"/>
        <label>1</label>
    </ligand>
</feature>
<dbReference type="Pfam" id="PF18319">
    <property type="entry name" value="Zn_ribbon_PriA"/>
    <property type="match status" value="1"/>
</dbReference>
<dbReference type="GO" id="GO:0006270">
    <property type="term" value="P:DNA replication initiation"/>
    <property type="evidence" value="ECO:0007669"/>
    <property type="project" value="TreeGrafter"/>
</dbReference>
<evidence type="ECO:0000256" key="3">
    <source>
        <dbReference type="ARBA" id="ARBA00022723"/>
    </source>
</evidence>
<keyword evidence="2 12" id="KW-0235">DNA replication</keyword>
<feature type="domain" description="Helicase C-terminal" evidence="14">
    <location>
        <begin position="543"/>
        <end position="697"/>
    </location>
</feature>
<comment type="function">
    <text evidence="12">Initiates the restart of stalled replication forks, which reloads the replicative helicase on sites other than the origin of replication. Recognizes and binds to abandoned replication forks and remodels them to uncover a helicase loading site. Promotes assembly of the primosome at these replication forks.</text>
</comment>
<feature type="binding site" evidence="12">
    <location>
        <position position="538"/>
    </location>
    <ligand>
        <name>Zn(2+)</name>
        <dbReference type="ChEBI" id="CHEBI:29105"/>
        <label>2</label>
    </ligand>
</feature>
<dbReference type="SMART" id="SM00487">
    <property type="entry name" value="DEXDc"/>
    <property type="match status" value="1"/>
</dbReference>
<accession>A0A1S9TF54</accession>
<dbReference type="FunFam" id="3.40.1440.60:FF:000001">
    <property type="entry name" value="Primosomal protein N"/>
    <property type="match status" value="1"/>
</dbReference>
<evidence type="ECO:0000259" key="14">
    <source>
        <dbReference type="PROSITE" id="PS51194"/>
    </source>
</evidence>
<keyword evidence="6 12" id="KW-0347">Helicase</keyword>
<dbReference type="FunFam" id="3.40.50.300:FF:000489">
    <property type="entry name" value="Primosome assembly protein PriA"/>
    <property type="match status" value="1"/>
</dbReference>
<gene>
    <name evidence="12" type="primary">priA</name>
    <name evidence="15" type="ORF">BW900_01075</name>
</gene>
<keyword evidence="8 12" id="KW-0067">ATP-binding</keyword>
<dbReference type="SMART" id="SM00490">
    <property type="entry name" value="HELICc"/>
    <property type="match status" value="1"/>
</dbReference>
<keyword evidence="9 12" id="KW-0238">DNA-binding</keyword>
<keyword evidence="3 12" id="KW-0479">Metal-binding</keyword>
<comment type="catalytic activity">
    <reaction evidence="11 12">
        <text>ATP + H2O = ADP + phosphate + H(+)</text>
        <dbReference type="Rhea" id="RHEA:13065"/>
        <dbReference type="ChEBI" id="CHEBI:15377"/>
        <dbReference type="ChEBI" id="CHEBI:15378"/>
        <dbReference type="ChEBI" id="CHEBI:30616"/>
        <dbReference type="ChEBI" id="CHEBI:43474"/>
        <dbReference type="ChEBI" id="CHEBI:456216"/>
        <dbReference type="EC" id="5.6.2.4"/>
    </reaction>
</comment>
<dbReference type="GO" id="GO:0006269">
    <property type="term" value="P:DNA replication, synthesis of primer"/>
    <property type="evidence" value="ECO:0007669"/>
    <property type="project" value="UniProtKB-KW"/>
</dbReference>
<dbReference type="InterPro" id="IPR040498">
    <property type="entry name" value="PriA_CRR"/>
</dbReference>
<comment type="similarity">
    <text evidence="12">Belongs to the helicase family. PriA subfamily.</text>
</comment>
<feature type="binding site" evidence="12">
    <location>
        <position position="520"/>
    </location>
    <ligand>
        <name>Zn(2+)</name>
        <dbReference type="ChEBI" id="CHEBI:29105"/>
        <label>2</label>
    </ligand>
</feature>
<dbReference type="Gene3D" id="3.40.1440.60">
    <property type="entry name" value="PriA, 3(prime) DNA-binding domain"/>
    <property type="match status" value="1"/>
</dbReference>
<keyword evidence="1 12" id="KW-0639">Primosome</keyword>
<dbReference type="GO" id="GO:0008270">
    <property type="term" value="F:zinc ion binding"/>
    <property type="evidence" value="ECO:0007669"/>
    <property type="project" value="UniProtKB-UniRule"/>
</dbReference>
<evidence type="ECO:0000256" key="6">
    <source>
        <dbReference type="ARBA" id="ARBA00022806"/>
    </source>
</evidence>
<dbReference type="Pfam" id="PF18074">
    <property type="entry name" value="PriA_C"/>
    <property type="match status" value="1"/>
</dbReference>
<dbReference type="GO" id="GO:0003677">
    <property type="term" value="F:DNA binding"/>
    <property type="evidence" value="ECO:0007669"/>
    <property type="project" value="UniProtKB-UniRule"/>
</dbReference>
<keyword evidence="5 12" id="KW-0378">Hydrolase</keyword>
<proteinExistence type="inferred from homology"/>
<feature type="domain" description="Helicase ATP-binding" evidence="13">
    <location>
        <begin position="280"/>
        <end position="446"/>
    </location>
</feature>
<dbReference type="Pfam" id="PF00271">
    <property type="entry name" value="Helicase_C"/>
    <property type="match status" value="1"/>
</dbReference>
<evidence type="ECO:0000256" key="9">
    <source>
        <dbReference type="ARBA" id="ARBA00023125"/>
    </source>
</evidence>
<dbReference type="Proteomes" id="UP000190696">
    <property type="component" value="Unassembled WGS sequence"/>
</dbReference>
<dbReference type="PANTHER" id="PTHR30580">
    <property type="entry name" value="PRIMOSOMAL PROTEIN N"/>
    <property type="match status" value="1"/>
</dbReference>
<evidence type="ECO:0000256" key="2">
    <source>
        <dbReference type="ARBA" id="ARBA00022705"/>
    </source>
</evidence>
<dbReference type="CDD" id="cd18804">
    <property type="entry name" value="SF2_C_priA"/>
    <property type="match status" value="1"/>
</dbReference>
<comment type="subunit">
    <text evidence="12">Component of the replication restart primosome.</text>
</comment>
<dbReference type="InterPro" id="IPR042115">
    <property type="entry name" value="PriA_3primeBD_sf"/>
</dbReference>
<keyword evidence="4 12" id="KW-0547">Nucleotide-binding</keyword>